<sequence length="198" mass="22822">MDSYNKKVAKSDADLDHNAFDRMGIYLLRNSIATRSSESSTLRKGSFDLLLLMATQESIHRVLRDYVDAGTKREVSFNWFRDYYVERAAKTFDGSQEYGRADDFMEELLLTPPSTVTEGLRMELIDPLRIAEDILEKRSEVLTEWKETVSMASEEHIELRRHLLAKQMSKWGSSSPLDAAIVQEEEQVSIELPYGEFQ</sequence>
<evidence type="ECO:0000313" key="1">
    <source>
        <dbReference type="EMBL" id="CAD8933267.1"/>
    </source>
</evidence>
<name>A0A7S1GJK4_CYCTE</name>
<proteinExistence type="predicted"/>
<organism evidence="1">
    <name type="scientific">Cyclophora tenuis</name>
    <name type="common">Marine diatom</name>
    <dbReference type="NCBI Taxonomy" id="216820"/>
    <lineage>
        <taxon>Eukaryota</taxon>
        <taxon>Sar</taxon>
        <taxon>Stramenopiles</taxon>
        <taxon>Ochrophyta</taxon>
        <taxon>Bacillariophyta</taxon>
        <taxon>Fragilariophyceae</taxon>
        <taxon>Fragilariophycidae</taxon>
        <taxon>Cyclophorales</taxon>
        <taxon>Cyclophoraceae</taxon>
        <taxon>Cyclophora</taxon>
    </lineage>
</organism>
<dbReference type="AlphaFoldDB" id="A0A7S1GJK4"/>
<gene>
    <name evidence="1" type="ORF">CTEN0397_LOCUS4296</name>
</gene>
<dbReference type="EMBL" id="HBFW01006619">
    <property type="protein sequence ID" value="CAD8933267.1"/>
    <property type="molecule type" value="Transcribed_RNA"/>
</dbReference>
<protein>
    <submittedName>
        <fullName evidence="1">Uncharacterized protein</fullName>
    </submittedName>
</protein>
<reference evidence="1" key="1">
    <citation type="submission" date="2021-01" db="EMBL/GenBank/DDBJ databases">
        <authorList>
            <person name="Corre E."/>
            <person name="Pelletier E."/>
            <person name="Niang G."/>
            <person name="Scheremetjew M."/>
            <person name="Finn R."/>
            <person name="Kale V."/>
            <person name="Holt S."/>
            <person name="Cochrane G."/>
            <person name="Meng A."/>
            <person name="Brown T."/>
            <person name="Cohen L."/>
        </authorList>
    </citation>
    <scope>NUCLEOTIDE SEQUENCE</scope>
    <source>
        <strain evidence="1">ECT3854</strain>
    </source>
</reference>
<accession>A0A7S1GJK4</accession>